<dbReference type="Gene3D" id="3.40.50.300">
    <property type="entry name" value="P-loop containing nucleotide triphosphate hydrolases"/>
    <property type="match status" value="1"/>
</dbReference>
<evidence type="ECO:0000256" key="2">
    <source>
        <dbReference type="ARBA" id="ARBA00008420"/>
    </source>
</evidence>
<organism evidence="9">
    <name type="scientific">Arion vulgaris</name>
    <dbReference type="NCBI Taxonomy" id="1028688"/>
    <lineage>
        <taxon>Eukaryota</taxon>
        <taxon>Metazoa</taxon>
        <taxon>Spiralia</taxon>
        <taxon>Lophotrochozoa</taxon>
        <taxon>Mollusca</taxon>
        <taxon>Gastropoda</taxon>
        <taxon>Heterobranchia</taxon>
        <taxon>Euthyneura</taxon>
        <taxon>Panpulmonata</taxon>
        <taxon>Eupulmonata</taxon>
        <taxon>Stylommatophora</taxon>
        <taxon>Helicina</taxon>
        <taxon>Arionoidea</taxon>
        <taxon>Arionidae</taxon>
        <taxon>Arion</taxon>
    </lineage>
</organism>
<evidence type="ECO:0000256" key="8">
    <source>
        <dbReference type="RuleBase" id="RU363066"/>
    </source>
</evidence>
<dbReference type="GO" id="GO:0005524">
    <property type="term" value="F:ATP binding"/>
    <property type="evidence" value="ECO:0007669"/>
    <property type="project" value="UniProtKB-KW"/>
</dbReference>
<comment type="pathway">
    <text evidence="1 8">Carbohydrate acid metabolism; D-gluconate degradation.</text>
</comment>
<keyword evidence="3 8" id="KW-0808">Transferase</keyword>
<dbReference type="GO" id="GO:0005737">
    <property type="term" value="C:cytoplasm"/>
    <property type="evidence" value="ECO:0007669"/>
    <property type="project" value="TreeGrafter"/>
</dbReference>
<dbReference type="NCBIfam" id="TIGR01313">
    <property type="entry name" value="therm_gnt_kin"/>
    <property type="match status" value="1"/>
</dbReference>
<proteinExistence type="inferred from homology"/>
<evidence type="ECO:0000313" key="9">
    <source>
        <dbReference type="EMBL" id="CEK75118.1"/>
    </source>
</evidence>
<dbReference type="SUPFAM" id="SSF52540">
    <property type="entry name" value="P-loop containing nucleoside triphosphate hydrolases"/>
    <property type="match status" value="1"/>
</dbReference>
<keyword evidence="4 8" id="KW-0547">Nucleotide-binding</keyword>
<name>A0A0B7A2T7_9EUPU</name>
<dbReference type="PANTHER" id="PTHR43442">
    <property type="entry name" value="GLUCONOKINASE-RELATED"/>
    <property type="match status" value="1"/>
</dbReference>
<dbReference type="InterPro" id="IPR006001">
    <property type="entry name" value="Therm_gnt_kin"/>
</dbReference>
<dbReference type="UniPathway" id="UPA00792"/>
<keyword evidence="6 8" id="KW-0067">ATP-binding</keyword>
<evidence type="ECO:0000256" key="7">
    <source>
        <dbReference type="ARBA" id="ARBA00048090"/>
    </source>
</evidence>
<dbReference type="EC" id="2.7.1.12" evidence="8"/>
<dbReference type="InterPro" id="IPR027417">
    <property type="entry name" value="P-loop_NTPase"/>
</dbReference>
<protein>
    <recommendedName>
        <fullName evidence="8">Gluconokinase</fullName>
        <ecNumber evidence="8">2.7.1.12</ecNumber>
    </recommendedName>
</protein>
<evidence type="ECO:0000256" key="4">
    <source>
        <dbReference type="ARBA" id="ARBA00022741"/>
    </source>
</evidence>
<evidence type="ECO:0000256" key="1">
    <source>
        <dbReference type="ARBA" id="ARBA00004875"/>
    </source>
</evidence>
<dbReference type="Pfam" id="PF01202">
    <property type="entry name" value="SKI"/>
    <property type="match status" value="1"/>
</dbReference>
<sequence length="178" mass="19781">MVVLVIMGVCGSGKTTVAQALAKKLHCTFRDADEFHSDENKQKMSHGVALTDEDRVPWLLAIHNYISSLLQVGDTGVVTCSSLKHTYRNILVTGETSQGALPSQSIMQSNVLFVNLKGSAELIKERLKQRTGHFMPATLLQSQLDTMEEPDDTEHHITMDIEHSVEDMVDQIVEYISL</sequence>
<dbReference type="GO" id="GO:0046316">
    <property type="term" value="F:gluconokinase activity"/>
    <property type="evidence" value="ECO:0007669"/>
    <property type="project" value="UniProtKB-EC"/>
</dbReference>
<gene>
    <name evidence="9" type="primary">ORF94106</name>
</gene>
<comment type="similarity">
    <text evidence="2 8">Belongs to the gluconokinase GntK/GntV family.</text>
</comment>
<reference evidence="9" key="1">
    <citation type="submission" date="2014-12" db="EMBL/GenBank/DDBJ databases">
        <title>Insight into the proteome of Arion vulgaris.</title>
        <authorList>
            <person name="Aradska J."/>
            <person name="Bulat T."/>
            <person name="Smidak R."/>
            <person name="Sarate P."/>
            <person name="Gangsoo J."/>
            <person name="Sialana F."/>
            <person name="Bilban M."/>
            <person name="Lubec G."/>
        </authorList>
    </citation>
    <scope>NUCLEOTIDE SEQUENCE</scope>
    <source>
        <tissue evidence="9">Skin</tissue>
    </source>
</reference>
<evidence type="ECO:0000256" key="5">
    <source>
        <dbReference type="ARBA" id="ARBA00022777"/>
    </source>
</evidence>
<evidence type="ECO:0000256" key="3">
    <source>
        <dbReference type="ARBA" id="ARBA00022679"/>
    </source>
</evidence>
<comment type="catalytic activity">
    <reaction evidence="7 8">
        <text>D-gluconate + ATP = 6-phospho-D-gluconate + ADP + H(+)</text>
        <dbReference type="Rhea" id="RHEA:19433"/>
        <dbReference type="ChEBI" id="CHEBI:15378"/>
        <dbReference type="ChEBI" id="CHEBI:18391"/>
        <dbReference type="ChEBI" id="CHEBI:30616"/>
        <dbReference type="ChEBI" id="CHEBI:58759"/>
        <dbReference type="ChEBI" id="CHEBI:456216"/>
        <dbReference type="EC" id="2.7.1.12"/>
    </reaction>
</comment>
<accession>A0A0B7A2T7</accession>
<dbReference type="AlphaFoldDB" id="A0A0B7A2T7"/>
<evidence type="ECO:0000256" key="6">
    <source>
        <dbReference type="ARBA" id="ARBA00022840"/>
    </source>
</evidence>
<dbReference type="FunFam" id="3.40.50.300:FF:000522">
    <property type="entry name" value="Gluconokinase"/>
    <property type="match status" value="1"/>
</dbReference>
<dbReference type="GO" id="GO:0005975">
    <property type="term" value="P:carbohydrate metabolic process"/>
    <property type="evidence" value="ECO:0007669"/>
    <property type="project" value="InterPro"/>
</dbReference>
<dbReference type="InterPro" id="IPR031322">
    <property type="entry name" value="Shikimate/glucono_kinase"/>
</dbReference>
<keyword evidence="5 8" id="KW-0418">Kinase</keyword>
<dbReference type="PANTHER" id="PTHR43442:SF3">
    <property type="entry name" value="GLUCONOKINASE-RELATED"/>
    <property type="match status" value="1"/>
</dbReference>
<dbReference type="CDD" id="cd02021">
    <property type="entry name" value="GntK"/>
    <property type="match status" value="1"/>
</dbReference>
<dbReference type="EMBL" id="HACG01028253">
    <property type="protein sequence ID" value="CEK75118.1"/>
    <property type="molecule type" value="Transcribed_RNA"/>
</dbReference>